<dbReference type="PROSITE" id="PS51201">
    <property type="entry name" value="RCK_N"/>
    <property type="match status" value="1"/>
</dbReference>
<evidence type="ECO:0000256" key="11">
    <source>
        <dbReference type="SAM" id="Phobius"/>
    </source>
</evidence>
<keyword evidence="6 11" id="KW-0812">Transmembrane</keyword>
<dbReference type="FunFam" id="3.40.50.720:FF:000036">
    <property type="entry name" value="Glutathione-regulated potassium-efflux system protein KefB"/>
    <property type="match status" value="1"/>
</dbReference>
<dbReference type="InterPro" id="IPR006153">
    <property type="entry name" value="Cation/H_exchanger_TM"/>
</dbReference>
<evidence type="ECO:0000256" key="8">
    <source>
        <dbReference type="ARBA" id="ARBA00022989"/>
    </source>
</evidence>
<feature type="transmembrane region" description="Helical" evidence="11">
    <location>
        <begin position="149"/>
        <end position="174"/>
    </location>
</feature>
<dbReference type="AlphaFoldDB" id="A0A399SZQ0"/>
<comment type="similarity">
    <text evidence="2">Belongs to the monovalent cation:proton antiporter 2 (CPA2) transporter (TC 2.A.37) family.</text>
</comment>
<evidence type="ECO:0000256" key="3">
    <source>
        <dbReference type="ARBA" id="ARBA00022448"/>
    </source>
</evidence>
<dbReference type="GO" id="GO:0015297">
    <property type="term" value="F:antiporter activity"/>
    <property type="evidence" value="ECO:0007669"/>
    <property type="project" value="UniProtKB-KW"/>
</dbReference>
<dbReference type="PANTHER" id="PTHR46157:SF4">
    <property type="entry name" value="K(+) EFFLUX ANTIPORTER 3, CHLOROPLASTIC"/>
    <property type="match status" value="1"/>
</dbReference>
<dbReference type="GO" id="GO:0006813">
    <property type="term" value="P:potassium ion transport"/>
    <property type="evidence" value="ECO:0007669"/>
    <property type="project" value="UniProtKB-KW"/>
</dbReference>
<keyword evidence="3" id="KW-0813">Transport</keyword>
<dbReference type="Pfam" id="PF02254">
    <property type="entry name" value="TrkA_N"/>
    <property type="match status" value="1"/>
</dbReference>
<feature type="transmembrane region" description="Helical" evidence="11">
    <location>
        <begin position="32"/>
        <end position="51"/>
    </location>
</feature>
<feature type="domain" description="RCK N-terminal" evidence="12">
    <location>
        <begin position="417"/>
        <end position="536"/>
    </location>
</feature>
<evidence type="ECO:0000256" key="5">
    <source>
        <dbReference type="ARBA" id="ARBA00022538"/>
    </source>
</evidence>
<dbReference type="GO" id="GO:0005886">
    <property type="term" value="C:plasma membrane"/>
    <property type="evidence" value="ECO:0007669"/>
    <property type="project" value="TreeGrafter"/>
</dbReference>
<evidence type="ECO:0000313" key="14">
    <source>
        <dbReference type="Proteomes" id="UP000265926"/>
    </source>
</evidence>
<comment type="subcellular location">
    <subcellularLocation>
        <location evidence="1">Endomembrane system</location>
        <topology evidence="1">Multi-pass membrane protein</topology>
    </subcellularLocation>
</comment>
<keyword evidence="4" id="KW-0050">Antiport</keyword>
<feature type="transmembrane region" description="Helical" evidence="11">
    <location>
        <begin position="230"/>
        <end position="248"/>
    </location>
</feature>
<dbReference type="InterPro" id="IPR038770">
    <property type="entry name" value="Na+/solute_symporter_sf"/>
</dbReference>
<evidence type="ECO:0000259" key="12">
    <source>
        <dbReference type="PROSITE" id="PS51201"/>
    </source>
</evidence>
<dbReference type="NCBIfam" id="TIGR00932">
    <property type="entry name" value="2a37"/>
    <property type="match status" value="1"/>
</dbReference>
<keyword evidence="10 11" id="KW-0472">Membrane</keyword>
<keyword evidence="8 11" id="KW-1133">Transmembrane helix</keyword>
<dbReference type="InterPro" id="IPR004771">
    <property type="entry name" value="K/H_exchanger"/>
</dbReference>
<feature type="transmembrane region" description="Helical" evidence="11">
    <location>
        <begin position="57"/>
        <end position="76"/>
    </location>
</feature>
<proteinExistence type="inferred from homology"/>
<feature type="transmembrane region" description="Helical" evidence="11">
    <location>
        <begin position="88"/>
        <end position="110"/>
    </location>
</feature>
<feature type="transmembrane region" description="Helical" evidence="11">
    <location>
        <begin position="6"/>
        <end position="25"/>
    </location>
</feature>
<reference evidence="13 14" key="1">
    <citation type="submission" date="2018-08" db="EMBL/GenBank/DDBJ databases">
        <title>Pallidiluteibacterium maritimus gen. nov., sp. nov., isolated from coastal sediment.</title>
        <authorList>
            <person name="Zhou L.Y."/>
        </authorList>
    </citation>
    <scope>NUCLEOTIDE SEQUENCE [LARGE SCALE GENOMIC DNA]</scope>
    <source>
        <strain evidence="13 14">XSD2</strain>
    </source>
</reference>
<comment type="caution">
    <text evidence="13">The sequence shown here is derived from an EMBL/GenBank/DDBJ whole genome shotgun (WGS) entry which is preliminary data.</text>
</comment>
<keyword evidence="9" id="KW-0406">Ion transport</keyword>
<feature type="transmembrane region" description="Helical" evidence="11">
    <location>
        <begin position="341"/>
        <end position="361"/>
    </location>
</feature>
<keyword evidence="7" id="KW-0630">Potassium</keyword>
<dbReference type="OrthoDB" id="9781411at2"/>
<feature type="transmembrane region" description="Helical" evidence="11">
    <location>
        <begin position="116"/>
        <end position="137"/>
    </location>
</feature>
<dbReference type="Gene3D" id="1.20.1530.20">
    <property type="match status" value="1"/>
</dbReference>
<dbReference type="GO" id="GO:0012505">
    <property type="term" value="C:endomembrane system"/>
    <property type="evidence" value="ECO:0007669"/>
    <property type="project" value="UniProtKB-SubCell"/>
</dbReference>
<dbReference type="Pfam" id="PF00999">
    <property type="entry name" value="Na_H_Exchanger"/>
    <property type="match status" value="1"/>
</dbReference>
<dbReference type="InterPro" id="IPR036291">
    <property type="entry name" value="NAD(P)-bd_dom_sf"/>
</dbReference>
<accession>A0A399SZQ0</accession>
<evidence type="ECO:0000256" key="10">
    <source>
        <dbReference type="ARBA" id="ARBA00023136"/>
    </source>
</evidence>
<dbReference type="Gene3D" id="3.40.50.720">
    <property type="entry name" value="NAD(P)-binding Rossmann-like Domain"/>
    <property type="match status" value="1"/>
</dbReference>
<dbReference type="Proteomes" id="UP000265926">
    <property type="component" value="Unassembled WGS sequence"/>
</dbReference>
<evidence type="ECO:0000256" key="1">
    <source>
        <dbReference type="ARBA" id="ARBA00004127"/>
    </source>
</evidence>
<feature type="transmembrane region" description="Helical" evidence="11">
    <location>
        <begin position="194"/>
        <end position="218"/>
    </location>
</feature>
<sequence>MHNQDFFLQALIYLGATVVSVPLAKKLGLGSVLGYLLAGILIGPFVLGLVGKEAGEVMHFAEFGVVLMLFIIGLELEPSLLWKMRRSIFGLGGLQVLITAIVITFVALAFKFQINRALAIGLIFALSSTAIVLQTLSEKGLMRNIAGKSAFSVLLFQDMAVIPILALLPLIATLGQPATLSESTLSKIGGMAQLPGWIQLLIIIGAIAAVVFIGRFMARYVFRLIAETGLHEVFVALALLMVIGIALGMDKLGLSPALGTFIAGVVLADSEYRHELETTIDPFKGLLLGLFFISVGAGINFNLLIQNPGMIFFFVLLLIVIKFIVLLILGRIFRLRKGFDFLFAFLLAQSSEFSFVLISFSKQNQLFDEKTSSMLLMIVTLSMAVSPLLLIFNDKAVTPIMARRYNKPEYDEMDEPENPVILAGFGRFGLVIGRMLLANNIKVTILDNNPTNVEVLRRYGFKLYFGDVTRPQMLEKAGIQKARMLILSMAEHDDALKVAKYVREKYPHVKILARAKDIFHTFEFYKLNVRSVQREMFDSANEMGATALTELGFSRYEAYRTARTFKHHENQITDELYEHWLEDHNRFIEETRRFSEQVSETLQAEKDYLIHESECAWDVDTLKEEALQKQQNTPSENDT</sequence>
<evidence type="ECO:0000256" key="7">
    <source>
        <dbReference type="ARBA" id="ARBA00022958"/>
    </source>
</evidence>
<keyword evidence="5" id="KW-0633">Potassium transport</keyword>
<gene>
    <name evidence="13" type="ORF">D1614_15820</name>
</gene>
<feature type="transmembrane region" description="Helical" evidence="11">
    <location>
        <begin position="311"/>
        <end position="329"/>
    </location>
</feature>
<feature type="transmembrane region" description="Helical" evidence="11">
    <location>
        <begin position="285"/>
        <end position="305"/>
    </location>
</feature>
<evidence type="ECO:0000256" key="4">
    <source>
        <dbReference type="ARBA" id="ARBA00022449"/>
    </source>
</evidence>
<protein>
    <submittedName>
        <fullName evidence="13">Potassium transporter</fullName>
    </submittedName>
</protein>
<dbReference type="InterPro" id="IPR003148">
    <property type="entry name" value="RCK_N"/>
</dbReference>
<dbReference type="GO" id="GO:0008324">
    <property type="term" value="F:monoatomic cation transmembrane transporter activity"/>
    <property type="evidence" value="ECO:0007669"/>
    <property type="project" value="InterPro"/>
</dbReference>
<evidence type="ECO:0000256" key="2">
    <source>
        <dbReference type="ARBA" id="ARBA00005551"/>
    </source>
</evidence>
<dbReference type="PANTHER" id="PTHR46157">
    <property type="entry name" value="K(+) EFFLUX ANTIPORTER 3, CHLOROPLASTIC"/>
    <property type="match status" value="1"/>
</dbReference>
<dbReference type="SUPFAM" id="SSF51735">
    <property type="entry name" value="NAD(P)-binding Rossmann-fold domains"/>
    <property type="match status" value="1"/>
</dbReference>
<evidence type="ECO:0000256" key="6">
    <source>
        <dbReference type="ARBA" id="ARBA00022692"/>
    </source>
</evidence>
<evidence type="ECO:0000256" key="9">
    <source>
        <dbReference type="ARBA" id="ARBA00023065"/>
    </source>
</evidence>
<evidence type="ECO:0000313" key="13">
    <source>
        <dbReference type="EMBL" id="RIJ47223.1"/>
    </source>
</evidence>
<name>A0A399SZQ0_9BACT</name>
<organism evidence="13 14">
    <name type="scientific">Maribellus luteus</name>
    <dbReference type="NCBI Taxonomy" id="2305463"/>
    <lineage>
        <taxon>Bacteria</taxon>
        <taxon>Pseudomonadati</taxon>
        <taxon>Bacteroidota</taxon>
        <taxon>Bacteroidia</taxon>
        <taxon>Marinilabiliales</taxon>
        <taxon>Prolixibacteraceae</taxon>
        <taxon>Maribellus</taxon>
    </lineage>
</organism>
<dbReference type="RefSeq" id="WP_119438940.1">
    <property type="nucleotide sequence ID" value="NZ_QWGR01000009.1"/>
</dbReference>
<keyword evidence="14" id="KW-1185">Reference proteome</keyword>
<dbReference type="GO" id="GO:1902600">
    <property type="term" value="P:proton transmembrane transport"/>
    <property type="evidence" value="ECO:0007669"/>
    <property type="project" value="InterPro"/>
</dbReference>
<dbReference type="EMBL" id="QWGR01000009">
    <property type="protein sequence ID" value="RIJ47223.1"/>
    <property type="molecule type" value="Genomic_DNA"/>
</dbReference>
<feature type="transmembrane region" description="Helical" evidence="11">
    <location>
        <begin position="373"/>
        <end position="393"/>
    </location>
</feature>